<evidence type="ECO:0000313" key="2">
    <source>
        <dbReference type="Proteomes" id="UP000324222"/>
    </source>
</evidence>
<sequence>MTFIAVPSEEGVRLFSSFAQHWPLPTTSVEVMKMFTVPSISTGRSAVTDTGAATTGTSCRRPGVPCRAVIGSGAVMLSPTLGGGPVPP</sequence>
<protein>
    <submittedName>
        <fullName evidence="1">Uncharacterized protein</fullName>
    </submittedName>
</protein>
<evidence type="ECO:0000313" key="1">
    <source>
        <dbReference type="EMBL" id="MPD05510.1"/>
    </source>
</evidence>
<proteinExistence type="predicted"/>
<dbReference type="Proteomes" id="UP000324222">
    <property type="component" value="Unassembled WGS sequence"/>
</dbReference>
<dbReference type="EMBL" id="VSRR010146355">
    <property type="protein sequence ID" value="MPD05510.1"/>
    <property type="molecule type" value="Genomic_DNA"/>
</dbReference>
<reference evidence="1 2" key="1">
    <citation type="submission" date="2019-05" db="EMBL/GenBank/DDBJ databases">
        <title>Another draft genome of Portunus trituberculatus and its Hox gene families provides insights of decapod evolution.</title>
        <authorList>
            <person name="Jeong J.-H."/>
            <person name="Song I."/>
            <person name="Kim S."/>
            <person name="Choi T."/>
            <person name="Kim D."/>
            <person name="Ryu S."/>
            <person name="Kim W."/>
        </authorList>
    </citation>
    <scope>NUCLEOTIDE SEQUENCE [LARGE SCALE GENOMIC DNA]</scope>
    <source>
        <tissue evidence="1">Muscle</tissue>
    </source>
</reference>
<accession>A0A5B7KEA8</accession>
<comment type="caution">
    <text evidence="1">The sequence shown here is derived from an EMBL/GenBank/DDBJ whole genome shotgun (WGS) entry which is preliminary data.</text>
</comment>
<dbReference type="AlphaFoldDB" id="A0A5B7KEA8"/>
<organism evidence="1 2">
    <name type="scientific">Portunus trituberculatus</name>
    <name type="common">Swimming crab</name>
    <name type="synonym">Neptunus trituberculatus</name>
    <dbReference type="NCBI Taxonomy" id="210409"/>
    <lineage>
        <taxon>Eukaryota</taxon>
        <taxon>Metazoa</taxon>
        <taxon>Ecdysozoa</taxon>
        <taxon>Arthropoda</taxon>
        <taxon>Crustacea</taxon>
        <taxon>Multicrustacea</taxon>
        <taxon>Malacostraca</taxon>
        <taxon>Eumalacostraca</taxon>
        <taxon>Eucarida</taxon>
        <taxon>Decapoda</taxon>
        <taxon>Pleocyemata</taxon>
        <taxon>Brachyura</taxon>
        <taxon>Eubrachyura</taxon>
        <taxon>Portunoidea</taxon>
        <taxon>Portunidae</taxon>
        <taxon>Portuninae</taxon>
        <taxon>Portunus</taxon>
    </lineage>
</organism>
<gene>
    <name evidence="1" type="ORF">E2C01_101256</name>
</gene>
<keyword evidence="2" id="KW-1185">Reference proteome</keyword>
<name>A0A5B7KEA8_PORTR</name>